<comment type="similarity">
    <text evidence="1">Belongs to the iron/ascorbate-dependent oxidoreductase family.</text>
</comment>
<proteinExistence type="inferred from homology"/>
<keyword evidence="7" id="KW-1185">Reference proteome</keyword>
<keyword evidence="2" id="KW-0479">Metal-binding</keyword>
<sequence>MATQITNGDGAASVSALNCIDLSSSDTHRSMSLLKQACLDCGFFYLLNHGISEEFMAEVFDQSRRLFALPLSAKMELLRNKSYRGYTPYLDQHLDPENQVHGDYKEGYYIGVELQEDDAEAKKPFYGPNVWPAPDVLPGWRETMEEYHRQCLEVAKSVARLVALALDLDIHFFDKPEMLDEAIATVRLLHYDGQVSDPANGIFGAGAHSDFGFVTLLATDDVLGLQICKDKDVKPQIWEYVSPIKGAFIVNIGDMLERWSNGVFKCCTSLLIAFFIEPSHDCLVECLPTCKSEKNPPKFPPILCRTYLNQRYHDTHTDKIFCFTETVCRASVLAQARVFLTPPPSHLCLPSPAVLSVGSHGFLSSGSWISSSGCWISSIEVAYLVVLGVGCYDRRADVRLKEWNWTDRAGIISLDIHFFDKPEMLGEAIGTLGLLHYDGQVSDPANGIFGAGAHSDFGFITLLATDDVVDVLPGWTEIMEEYHRQCLEVAKSVGRLVALALDLDIHFFDKSEMLGEAIQTLGLLHYDGQVSDPANGIFGAGAHSDFGFITLLATDEVVGLQIRKDKDAKPQIWEYVPPIKGSFKVNLSDMLERWSNGVFKYCSSPLHILSHFGRYISFASLPWQIAYFIEPSHDCLVECLPTCKSEKYPPKFPPILCQTYLRQRYYDTYADLNVYTEHNN</sequence>
<keyword evidence="4" id="KW-0408">Iron</keyword>
<evidence type="ECO:0000256" key="3">
    <source>
        <dbReference type="ARBA" id="ARBA00023002"/>
    </source>
</evidence>
<comment type="caution">
    <text evidence="6">The sequence shown here is derived from an EMBL/GenBank/DDBJ whole genome shotgun (WGS) entry which is preliminary data.</text>
</comment>
<dbReference type="InterPro" id="IPR026992">
    <property type="entry name" value="DIOX_N"/>
</dbReference>
<evidence type="ECO:0000259" key="5">
    <source>
        <dbReference type="PROSITE" id="PS51471"/>
    </source>
</evidence>
<dbReference type="InterPro" id="IPR005123">
    <property type="entry name" value="Oxoglu/Fe-dep_dioxygenase_dom"/>
</dbReference>
<dbReference type="SUPFAM" id="SSF51197">
    <property type="entry name" value="Clavaminate synthase-like"/>
    <property type="match status" value="3"/>
</dbReference>
<dbReference type="Gene3D" id="2.60.120.330">
    <property type="entry name" value="B-lactam Antibiotic, Isopenicillin N Synthase, Chain"/>
    <property type="match status" value="3"/>
</dbReference>
<dbReference type="GO" id="GO:0046872">
    <property type="term" value="F:metal ion binding"/>
    <property type="evidence" value="ECO:0007669"/>
    <property type="project" value="UniProtKB-KW"/>
</dbReference>
<dbReference type="GO" id="GO:0051213">
    <property type="term" value="F:dioxygenase activity"/>
    <property type="evidence" value="ECO:0007669"/>
    <property type="project" value="UniProtKB-ARBA"/>
</dbReference>
<dbReference type="AlphaFoldDB" id="A0A498HXD1"/>
<dbReference type="STRING" id="3750.A0A498HXD1"/>
<dbReference type="Pfam" id="PF03171">
    <property type="entry name" value="2OG-FeII_Oxy"/>
    <property type="match status" value="2"/>
</dbReference>
<feature type="domain" description="Fe2OG dioxygenase" evidence="5">
    <location>
        <begin position="516"/>
        <end position="631"/>
    </location>
</feature>
<gene>
    <name evidence="6" type="ORF">DVH24_029343</name>
</gene>
<evidence type="ECO:0000313" key="7">
    <source>
        <dbReference type="Proteomes" id="UP000290289"/>
    </source>
</evidence>
<dbReference type="PANTHER" id="PTHR10209">
    <property type="entry name" value="OXIDOREDUCTASE, 2OG-FE II OXYGENASE FAMILY PROTEIN"/>
    <property type="match status" value="1"/>
</dbReference>
<evidence type="ECO:0000313" key="6">
    <source>
        <dbReference type="EMBL" id="RXH74622.1"/>
    </source>
</evidence>
<dbReference type="PRINTS" id="PR00682">
    <property type="entry name" value="IPNSYNTHASE"/>
</dbReference>
<dbReference type="EMBL" id="RDQH01000341">
    <property type="protein sequence ID" value="RXH74622.1"/>
    <property type="molecule type" value="Genomic_DNA"/>
</dbReference>
<dbReference type="Proteomes" id="UP000290289">
    <property type="component" value="Chromosome 15"/>
</dbReference>
<dbReference type="PROSITE" id="PS51471">
    <property type="entry name" value="FE2OG_OXY"/>
    <property type="match status" value="2"/>
</dbReference>
<feature type="domain" description="Fe2OG dioxygenase" evidence="5">
    <location>
        <begin position="182"/>
        <end position="342"/>
    </location>
</feature>
<name>A0A498HXD1_MALDO</name>
<evidence type="ECO:0000256" key="2">
    <source>
        <dbReference type="ARBA" id="ARBA00022723"/>
    </source>
</evidence>
<protein>
    <recommendedName>
        <fullName evidence="5">Fe2OG dioxygenase domain-containing protein</fullName>
    </recommendedName>
</protein>
<evidence type="ECO:0000256" key="4">
    <source>
        <dbReference type="ARBA" id="ARBA00023004"/>
    </source>
</evidence>
<accession>A0A498HXD1</accession>
<dbReference type="FunFam" id="2.60.120.330:FF:000006">
    <property type="entry name" value="2-oxoglutarate-Fe(II) type oxidoreductase hxnY"/>
    <property type="match status" value="1"/>
</dbReference>
<keyword evidence="3" id="KW-0560">Oxidoreductase</keyword>
<dbReference type="Pfam" id="PF14226">
    <property type="entry name" value="DIOX_N"/>
    <property type="match status" value="1"/>
</dbReference>
<evidence type="ECO:0000256" key="1">
    <source>
        <dbReference type="ARBA" id="ARBA00008056"/>
    </source>
</evidence>
<reference evidence="6 7" key="1">
    <citation type="submission" date="2018-10" db="EMBL/GenBank/DDBJ databases">
        <title>A high-quality apple genome assembly.</title>
        <authorList>
            <person name="Hu J."/>
        </authorList>
    </citation>
    <scope>NUCLEOTIDE SEQUENCE [LARGE SCALE GENOMIC DNA]</scope>
    <source>
        <strain evidence="7">cv. HFTH1</strain>
        <tissue evidence="6">Young leaf</tissue>
    </source>
</reference>
<organism evidence="6 7">
    <name type="scientific">Malus domestica</name>
    <name type="common">Apple</name>
    <name type="synonym">Pyrus malus</name>
    <dbReference type="NCBI Taxonomy" id="3750"/>
    <lineage>
        <taxon>Eukaryota</taxon>
        <taxon>Viridiplantae</taxon>
        <taxon>Streptophyta</taxon>
        <taxon>Embryophyta</taxon>
        <taxon>Tracheophyta</taxon>
        <taxon>Spermatophyta</taxon>
        <taxon>Magnoliopsida</taxon>
        <taxon>eudicotyledons</taxon>
        <taxon>Gunneridae</taxon>
        <taxon>Pentapetalae</taxon>
        <taxon>rosids</taxon>
        <taxon>fabids</taxon>
        <taxon>Rosales</taxon>
        <taxon>Rosaceae</taxon>
        <taxon>Amygdaloideae</taxon>
        <taxon>Maleae</taxon>
        <taxon>Malus</taxon>
    </lineage>
</organism>
<dbReference type="InterPro" id="IPR044861">
    <property type="entry name" value="IPNS-like_FE2OG_OXY"/>
</dbReference>
<dbReference type="InterPro" id="IPR027443">
    <property type="entry name" value="IPNS-like_sf"/>
</dbReference>
<dbReference type="PANTHER" id="PTHR10209:SF867">
    <property type="entry name" value="2-OXOGLUTARATE (2OG) AND FE(II)-DEPENDENT OXYGENASE SUPERFAMILY PROTEIN"/>
    <property type="match status" value="1"/>
</dbReference>